<evidence type="ECO:0000256" key="1">
    <source>
        <dbReference type="SAM" id="MobiDB-lite"/>
    </source>
</evidence>
<protein>
    <submittedName>
        <fullName evidence="2">Uncharacterized protein</fullName>
    </submittedName>
</protein>
<name>A0ABW3LTN4_9BACI</name>
<gene>
    <name evidence="2" type="ORF">ACFQ3N_18670</name>
</gene>
<dbReference type="RefSeq" id="WP_390364459.1">
    <property type="nucleotide sequence ID" value="NZ_JBHTKJ010000073.1"/>
</dbReference>
<comment type="caution">
    <text evidence="2">The sequence shown here is derived from an EMBL/GenBank/DDBJ whole genome shotgun (WGS) entry which is preliminary data.</text>
</comment>
<keyword evidence="3" id="KW-1185">Reference proteome</keyword>
<evidence type="ECO:0000313" key="2">
    <source>
        <dbReference type="EMBL" id="MFD1040404.1"/>
    </source>
</evidence>
<feature type="compositionally biased region" description="Basic residues" evidence="1">
    <location>
        <begin position="1"/>
        <end position="14"/>
    </location>
</feature>
<organism evidence="2 3">
    <name type="scientific">Virgibacillus byunsanensis</name>
    <dbReference type="NCBI Taxonomy" id="570945"/>
    <lineage>
        <taxon>Bacteria</taxon>
        <taxon>Bacillati</taxon>
        <taxon>Bacillota</taxon>
        <taxon>Bacilli</taxon>
        <taxon>Bacillales</taxon>
        <taxon>Bacillaceae</taxon>
        <taxon>Virgibacillus</taxon>
    </lineage>
</organism>
<dbReference type="EMBL" id="JBHTKJ010000073">
    <property type="protein sequence ID" value="MFD1040404.1"/>
    <property type="molecule type" value="Genomic_DNA"/>
</dbReference>
<proteinExistence type="predicted"/>
<dbReference type="Proteomes" id="UP001597040">
    <property type="component" value="Unassembled WGS sequence"/>
</dbReference>
<feature type="region of interest" description="Disordered" evidence="1">
    <location>
        <begin position="1"/>
        <end position="33"/>
    </location>
</feature>
<sequence length="63" mass="7436">MIKNSRKSINRAKNRSIGQKIDQEQWETDQEKPIIDQQSGKSINRAKNRSTNLEYLKIMYIKA</sequence>
<accession>A0ABW3LTN4</accession>
<evidence type="ECO:0000313" key="3">
    <source>
        <dbReference type="Proteomes" id="UP001597040"/>
    </source>
</evidence>
<reference evidence="3" key="1">
    <citation type="journal article" date="2019" name="Int. J. Syst. Evol. Microbiol.">
        <title>The Global Catalogue of Microorganisms (GCM) 10K type strain sequencing project: providing services to taxonomists for standard genome sequencing and annotation.</title>
        <authorList>
            <consortium name="The Broad Institute Genomics Platform"/>
            <consortium name="The Broad Institute Genome Sequencing Center for Infectious Disease"/>
            <person name="Wu L."/>
            <person name="Ma J."/>
        </authorList>
    </citation>
    <scope>NUCLEOTIDE SEQUENCE [LARGE SCALE GENOMIC DNA]</scope>
    <source>
        <strain evidence="3">CCUG 56754</strain>
    </source>
</reference>